<comment type="caution">
    <text evidence="2">The sequence shown here is derived from an EMBL/GenBank/DDBJ whole genome shotgun (WGS) entry which is preliminary data.</text>
</comment>
<proteinExistence type="predicted"/>
<dbReference type="EMBL" id="AVBC01000014">
    <property type="protein sequence ID" value="ERL53030.1"/>
    <property type="molecule type" value="Genomic_DNA"/>
</dbReference>
<evidence type="ECO:0000256" key="1">
    <source>
        <dbReference type="SAM" id="MobiDB-lite"/>
    </source>
</evidence>
<feature type="region of interest" description="Disordered" evidence="1">
    <location>
        <begin position="60"/>
        <end position="84"/>
    </location>
</feature>
<sequence>MECPEGELFLARLTQPDPNIRAFNTLNTAALYCDTNYPIFTNDAGVMCVMTHQRINMLTGSTSTASGMEAQQENSSQNTTQDSQ</sequence>
<dbReference type="PATRIC" id="fig|1178482.3.peg.719"/>
<organism evidence="2 3">
    <name type="scientific">Halomonas huangheensis</name>
    <dbReference type="NCBI Taxonomy" id="1178482"/>
    <lineage>
        <taxon>Bacteria</taxon>
        <taxon>Pseudomonadati</taxon>
        <taxon>Pseudomonadota</taxon>
        <taxon>Gammaproteobacteria</taxon>
        <taxon>Oceanospirillales</taxon>
        <taxon>Halomonadaceae</taxon>
        <taxon>Halomonas</taxon>
    </lineage>
</organism>
<reference evidence="2 3" key="1">
    <citation type="submission" date="2013-08" db="EMBL/GenBank/DDBJ databases">
        <title>draft genome of Halomonas huanghegensis, strain BJGMM-B45T.</title>
        <authorList>
            <person name="Miao C."/>
            <person name="Wan Y."/>
            <person name="Jin W."/>
        </authorList>
    </citation>
    <scope>NUCLEOTIDE SEQUENCE [LARGE SCALE GENOMIC DNA]</scope>
    <source>
        <strain evidence="2 3">BJGMM-B45</strain>
    </source>
</reference>
<dbReference type="Proteomes" id="UP000019113">
    <property type="component" value="Unassembled WGS sequence"/>
</dbReference>
<accession>W1ND66</accession>
<dbReference type="AlphaFoldDB" id="W1ND66"/>
<evidence type="ECO:0000313" key="2">
    <source>
        <dbReference type="EMBL" id="ERL53030.1"/>
    </source>
</evidence>
<dbReference type="KEGG" id="hhu:AR456_09410"/>
<keyword evidence="3" id="KW-1185">Reference proteome</keyword>
<name>W1ND66_9GAMM</name>
<evidence type="ECO:0000313" key="3">
    <source>
        <dbReference type="Proteomes" id="UP000019113"/>
    </source>
</evidence>
<protein>
    <submittedName>
        <fullName evidence="2">Uncharacterized protein</fullName>
    </submittedName>
</protein>
<gene>
    <name evidence="2" type="ORF">BJB45_17295</name>
</gene>